<evidence type="ECO:0000256" key="1">
    <source>
        <dbReference type="SAM" id="MobiDB-lite"/>
    </source>
</evidence>
<dbReference type="Proteomes" id="UP001215598">
    <property type="component" value="Unassembled WGS sequence"/>
</dbReference>
<gene>
    <name evidence="2" type="ORF">B0H16DRAFT_1462990</name>
</gene>
<evidence type="ECO:0000313" key="3">
    <source>
        <dbReference type="Proteomes" id="UP001215598"/>
    </source>
</evidence>
<sequence length="120" mass="13216">MSTLRTEKHNFFVYLRSRVRVDESRGVRHEVGWSPSPREEAEAKSGGGSTVPIRPWWPSCRGICSMGRRKGVRCGGKEEKAGCPECGAGNEDVVQIAGGWERNNNPLAHCTPNKAKSPHT</sequence>
<proteinExistence type="predicted"/>
<dbReference type="AlphaFoldDB" id="A0AAD7IJV8"/>
<organism evidence="2 3">
    <name type="scientific">Mycena metata</name>
    <dbReference type="NCBI Taxonomy" id="1033252"/>
    <lineage>
        <taxon>Eukaryota</taxon>
        <taxon>Fungi</taxon>
        <taxon>Dikarya</taxon>
        <taxon>Basidiomycota</taxon>
        <taxon>Agaricomycotina</taxon>
        <taxon>Agaricomycetes</taxon>
        <taxon>Agaricomycetidae</taxon>
        <taxon>Agaricales</taxon>
        <taxon>Marasmiineae</taxon>
        <taxon>Mycenaceae</taxon>
        <taxon>Mycena</taxon>
    </lineage>
</organism>
<feature type="compositionally biased region" description="Basic and acidic residues" evidence="1">
    <location>
        <begin position="25"/>
        <end position="43"/>
    </location>
</feature>
<keyword evidence="3" id="KW-1185">Reference proteome</keyword>
<feature type="region of interest" description="Disordered" evidence="1">
    <location>
        <begin position="25"/>
        <end position="52"/>
    </location>
</feature>
<comment type="caution">
    <text evidence="2">The sequence shown here is derived from an EMBL/GenBank/DDBJ whole genome shotgun (WGS) entry which is preliminary data.</text>
</comment>
<reference evidence="2" key="1">
    <citation type="submission" date="2023-03" db="EMBL/GenBank/DDBJ databases">
        <title>Massive genome expansion in bonnet fungi (Mycena s.s.) driven by repeated elements and novel gene families across ecological guilds.</title>
        <authorList>
            <consortium name="Lawrence Berkeley National Laboratory"/>
            <person name="Harder C.B."/>
            <person name="Miyauchi S."/>
            <person name="Viragh M."/>
            <person name="Kuo A."/>
            <person name="Thoen E."/>
            <person name="Andreopoulos B."/>
            <person name="Lu D."/>
            <person name="Skrede I."/>
            <person name="Drula E."/>
            <person name="Henrissat B."/>
            <person name="Morin E."/>
            <person name="Kohler A."/>
            <person name="Barry K."/>
            <person name="LaButti K."/>
            <person name="Morin E."/>
            <person name="Salamov A."/>
            <person name="Lipzen A."/>
            <person name="Mereny Z."/>
            <person name="Hegedus B."/>
            <person name="Baldrian P."/>
            <person name="Stursova M."/>
            <person name="Weitz H."/>
            <person name="Taylor A."/>
            <person name="Grigoriev I.V."/>
            <person name="Nagy L.G."/>
            <person name="Martin F."/>
            <person name="Kauserud H."/>
        </authorList>
    </citation>
    <scope>NUCLEOTIDE SEQUENCE</scope>
    <source>
        <strain evidence="2">CBHHK182m</strain>
    </source>
</reference>
<accession>A0AAD7IJV8</accession>
<evidence type="ECO:0000313" key="2">
    <source>
        <dbReference type="EMBL" id="KAJ7744844.1"/>
    </source>
</evidence>
<protein>
    <submittedName>
        <fullName evidence="2">Uncharacterized protein</fullName>
    </submittedName>
</protein>
<name>A0AAD7IJV8_9AGAR</name>
<dbReference type="EMBL" id="JARKIB010000085">
    <property type="protein sequence ID" value="KAJ7744844.1"/>
    <property type="molecule type" value="Genomic_DNA"/>
</dbReference>